<sequence>MGKFKFPTAYTILFILIALVAVMTWIVPAGKYQMAMNATRGKEVPVAGTYAPVDAHPQGITAVLLAPIDGLYNHETYTAGAIDVALFVLIIGGFLGVVINTGAIDAGIERLTVTLTGTDAWMGPS</sequence>
<dbReference type="InterPro" id="IPR018385">
    <property type="entry name" value="C4_dicarb_anaerob_car-like"/>
</dbReference>
<dbReference type="GO" id="GO:0005886">
    <property type="term" value="C:plasma membrane"/>
    <property type="evidence" value="ECO:0007669"/>
    <property type="project" value="UniProtKB-SubCell"/>
</dbReference>
<feature type="non-terminal residue" evidence="7">
    <location>
        <position position="125"/>
    </location>
</feature>
<evidence type="ECO:0000256" key="1">
    <source>
        <dbReference type="ARBA" id="ARBA00004651"/>
    </source>
</evidence>
<comment type="subcellular location">
    <subcellularLocation>
        <location evidence="1">Cell membrane</location>
        <topology evidence="1">Multi-pass membrane protein</topology>
    </subcellularLocation>
</comment>
<evidence type="ECO:0000256" key="3">
    <source>
        <dbReference type="ARBA" id="ARBA00022692"/>
    </source>
</evidence>
<dbReference type="Pfam" id="PF03606">
    <property type="entry name" value="DcuC"/>
    <property type="match status" value="1"/>
</dbReference>
<dbReference type="EMBL" id="PYKK01002061">
    <property type="protein sequence ID" value="TGD08005.1"/>
    <property type="molecule type" value="Genomic_DNA"/>
</dbReference>
<comment type="caution">
    <text evidence="7">The sequence shown here is derived from an EMBL/GenBank/DDBJ whole genome shotgun (WGS) entry which is preliminary data.</text>
</comment>
<dbReference type="Proteomes" id="UP000297989">
    <property type="component" value="Unassembled WGS sequence"/>
</dbReference>
<dbReference type="AlphaFoldDB" id="A0A659RX54"/>
<feature type="transmembrane region" description="Helical" evidence="6">
    <location>
        <begin position="7"/>
        <end position="27"/>
    </location>
</feature>
<protein>
    <submittedName>
        <fullName evidence="7">C4-dicarboxylate ABC transporter</fullName>
    </submittedName>
</protein>
<evidence type="ECO:0000256" key="5">
    <source>
        <dbReference type="ARBA" id="ARBA00023136"/>
    </source>
</evidence>
<keyword evidence="2" id="KW-1003">Cell membrane</keyword>
<accession>A0A659RX54</accession>
<reference evidence="7 8" key="1">
    <citation type="submission" date="2018-03" db="EMBL/GenBank/DDBJ databases">
        <title>Non-Typhoidal Salmonella genome sequencing and assembly.</title>
        <authorList>
            <person name="Matchawe C."/>
        </authorList>
    </citation>
    <scope>NUCLEOTIDE SEQUENCE [LARGE SCALE GENOMIC DNA]</scope>
    <source>
        <strain evidence="7 8">8EV</strain>
    </source>
</reference>
<evidence type="ECO:0000256" key="4">
    <source>
        <dbReference type="ARBA" id="ARBA00022989"/>
    </source>
</evidence>
<organism evidence="7 8">
    <name type="scientific">Salmonella enterica subsp. enterica serovar Poona</name>
    <dbReference type="NCBI Taxonomy" id="436295"/>
    <lineage>
        <taxon>Bacteria</taxon>
        <taxon>Pseudomonadati</taxon>
        <taxon>Pseudomonadota</taxon>
        <taxon>Gammaproteobacteria</taxon>
        <taxon>Enterobacterales</taxon>
        <taxon>Enterobacteriaceae</taxon>
        <taxon>Salmonella</taxon>
    </lineage>
</organism>
<name>A0A659RX54_SALET</name>
<evidence type="ECO:0000313" key="7">
    <source>
        <dbReference type="EMBL" id="TGD08005.1"/>
    </source>
</evidence>
<feature type="transmembrane region" description="Helical" evidence="6">
    <location>
        <begin position="77"/>
        <end position="99"/>
    </location>
</feature>
<keyword evidence="3 6" id="KW-0812">Transmembrane</keyword>
<gene>
    <name evidence="7" type="ORF">C9F10_30725</name>
</gene>
<proteinExistence type="predicted"/>
<keyword evidence="4 6" id="KW-1133">Transmembrane helix</keyword>
<keyword evidence="5 6" id="KW-0472">Membrane</keyword>
<evidence type="ECO:0000256" key="6">
    <source>
        <dbReference type="SAM" id="Phobius"/>
    </source>
</evidence>
<evidence type="ECO:0000313" key="8">
    <source>
        <dbReference type="Proteomes" id="UP000297989"/>
    </source>
</evidence>
<evidence type="ECO:0000256" key="2">
    <source>
        <dbReference type="ARBA" id="ARBA00022475"/>
    </source>
</evidence>